<accession>A0A6V7RY49</accession>
<proteinExistence type="predicted"/>
<name>A0A6V7RY49_PLAVN</name>
<feature type="compositionally biased region" description="Basic and acidic residues" evidence="1">
    <location>
        <begin position="486"/>
        <end position="501"/>
    </location>
</feature>
<feature type="region of interest" description="Disordered" evidence="1">
    <location>
        <begin position="609"/>
        <end position="738"/>
    </location>
</feature>
<feature type="region of interest" description="Disordered" evidence="1">
    <location>
        <begin position="1"/>
        <end position="31"/>
    </location>
</feature>
<gene>
    <name evidence="2" type="ORF">PVLDE_0500870</name>
</gene>
<feature type="compositionally biased region" description="Basic and acidic residues" evidence="1">
    <location>
        <begin position="661"/>
        <end position="728"/>
    </location>
</feature>
<dbReference type="Proteomes" id="UP000515308">
    <property type="component" value="Chromosome PVLDE_05"/>
</dbReference>
<feature type="compositionally biased region" description="Basic residues" evidence="1">
    <location>
        <begin position="85"/>
        <end position="98"/>
    </location>
</feature>
<evidence type="ECO:0000313" key="3">
    <source>
        <dbReference type="Proteomes" id="UP000515308"/>
    </source>
</evidence>
<evidence type="ECO:0000313" key="2">
    <source>
        <dbReference type="EMBL" id="CAD2086905.1"/>
    </source>
</evidence>
<dbReference type="EMBL" id="LR865367">
    <property type="protein sequence ID" value="CAD2086905.1"/>
    <property type="molecule type" value="Genomic_DNA"/>
</dbReference>
<dbReference type="VEuPathDB" id="PlasmoDB:PVLDE_0500870"/>
<feature type="region of interest" description="Disordered" evidence="1">
    <location>
        <begin position="553"/>
        <end position="582"/>
    </location>
</feature>
<feature type="compositionally biased region" description="Basic residues" evidence="1">
    <location>
        <begin position="414"/>
        <end position="435"/>
    </location>
</feature>
<feature type="region of interest" description="Disordered" evidence="1">
    <location>
        <begin position="355"/>
        <end position="375"/>
    </location>
</feature>
<sequence length="1058" mass="123510">MNRKHTPNNRKSHEGINMKSSTNGIKKSKRIEKELSYVTNSTKKKSKKKQTNIKKIWDVFVNIENINTPNNLNLYTDDESVVSSKYKKKSKKKKKRKLNVYNNNDNSKHLKPKVVKKKNSKIIFLHNENNTSTHSGESTRFQKLKKKKKVKKGTKKKAIKKISILKHKSHESFPSPQNENVPELEPKQVNPFPLKIEINKSNGIDKNSLEINKPNDIDKHSLEISKPNDIDKHSLEISKTPYTGNFNGATKNLDNNEKIKDLGPFHRIDNNCENYTTNNTENIQNMIKKQYGIIDKNGKNEQAYNSDININNFINKANSKDYNRSLFCELTEAMENDGIDQNSNRNINIRLKEEKEAEEKEKKRNDDERVRENAKLDNEINDVDMKDDLVNLEKSCESNSSKKIIRKGSLNGMKKKNKSEKKMRTKIRTKQKTKRQNSINDTIIDKKNIVRKSSTLILGLKKKLSRKRISPKKEYKEKKIYSDKLKDETKDKKKYKQKDIDNGSSTKENIIENVKDSGKDEYEKKSKIIDHEEEKEKLEIIMVKKNEAGAEEEIKMGVDEKPKVKTKEKSKTENGEGHKIEIDEENSVLTVTKNMKNEAKLEADIITIENAELRKDEEENCKNNEKDEKSEERIMIGKEEKGEEKEKAVLKKKKKNKGKQRSKEARGGGEKGHDVKKEKKDNEQKGSKKENEKNDEKNEEKSGEKNEEKSGEKNEGKSKTDDPVEQKGKLSNVQNVSNIGKNNKVNKILEKYIISKKEENIKRKYMNRKKCMDILDISEKRFKIDTINFFPHTIAQVRYSDIYFFFDTYEKELKKSNTGKNTIKLMKKLFKCEYIEMNNMELVLQIFDKIVDKLKKELKTESIVKIYDEEEHVVASKIMKYKNGNYDKYMHNKNKYGWNNEHGMSGNNLFNQNLLGHQNNLFVCNRNNLCNLIFNSSQGEYIVGSHSFLVLQQWSDEHKLAMLRDKLEQMKKRKQKMNAPVATYIKSLRYGFIDNLFNICCLYDCKKSDNNLNYCDFPFPPQNRFHKNIQAYVDNMSLNPEYILPMKMEKAIHILASS</sequence>
<feature type="region of interest" description="Disordered" evidence="1">
    <location>
        <begin position="414"/>
        <end position="437"/>
    </location>
</feature>
<protein>
    <submittedName>
        <fullName evidence="2">Uncharacterized protein</fullName>
    </submittedName>
</protein>
<reference evidence="2 3" key="1">
    <citation type="submission" date="2020-08" db="EMBL/GenBank/DDBJ databases">
        <authorList>
            <person name="Ramaprasad A."/>
        </authorList>
    </citation>
    <scope>NUCLEOTIDE SEQUENCE [LARGE SCALE GENOMIC DNA]</scope>
</reference>
<organism evidence="2 3">
    <name type="scientific">Plasmodium vinckei lentum</name>
    <dbReference type="NCBI Taxonomy" id="138297"/>
    <lineage>
        <taxon>Eukaryota</taxon>
        <taxon>Sar</taxon>
        <taxon>Alveolata</taxon>
        <taxon>Apicomplexa</taxon>
        <taxon>Aconoidasida</taxon>
        <taxon>Haemosporida</taxon>
        <taxon>Plasmodiidae</taxon>
        <taxon>Plasmodium</taxon>
        <taxon>Plasmodium (Vinckeia)</taxon>
    </lineage>
</organism>
<feature type="compositionally biased region" description="Basic and acidic residues" evidence="1">
    <location>
        <begin position="611"/>
        <end position="649"/>
    </location>
</feature>
<dbReference type="AlphaFoldDB" id="A0A6V7RY49"/>
<feature type="compositionally biased region" description="Polar residues" evidence="1">
    <location>
        <begin position="729"/>
        <end position="738"/>
    </location>
</feature>
<evidence type="ECO:0000256" key="1">
    <source>
        <dbReference type="SAM" id="MobiDB-lite"/>
    </source>
</evidence>
<feature type="compositionally biased region" description="Basic and acidic residues" evidence="1">
    <location>
        <begin position="509"/>
        <end position="528"/>
    </location>
</feature>
<feature type="compositionally biased region" description="Basic residues" evidence="1">
    <location>
        <begin position="650"/>
        <end position="660"/>
    </location>
</feature>
<feature type="compositionally biased region" description="Basic residues" evidence="1">
    <location>
        <begin position="1"/>
        <end position="10"/>
    </location>
</feature>
<feature type="compositionally biased region" description="Basic and acidic residues" evidence="1">
    <location>
        <begin position="553"/>
        <end position="581"/>
    </location>
</feature>
<feature type="region of interest" description="Disordered" evidence="1">
    <location>
        <begin position="84"/>
        <end position="110"/>
    </location>
</feature>
<feature type="region of interest" description="Disordered" evidence="1">
    <location>
        <begin position="486"/>
        <end position="528"/>
    </location>
</feature>